<dbReference type="Pfam" id="PF08940">
    <property type="entry name" value="DUF1918"/>
    <property type="match status" value="1"/>
</dbReference>
<dbReference type="RefSeq" id="WP_388624229.1">
    <property type="nucleotide sequence ID" value="NZ_JBFAUC010000038.1"/>
</dbReference>
<evidence type="ECO:0000313" key="3">
    <source>
        <dbReference type="Proteomes" id="UP001602123"/>
    </source>
</evidence>
<gene>
    <name evidence="2" type="ORF">ACFYZM_04040</name>
</gene>
<evidence type="ECO:0000313" key="2">
    <source>
        <dbReference type="EMBL" id="MFF4215435.1"/>
    </source>
</evidence>
<dbReference type="Gene3D" id="2.30.30.440">
    <property type="entry name" value="Domain of unknown function DUF1918"/>
    <property type="match status" value="1"/>
</dbReference>
<comment type="caution">
    <text evidence="2">The sequence shown here is derived from an EMBL/GenBank/DDBJ whole genome shotgun (WGS) entry which is preliminary data.</text>
</comment>
<proteinExistence type="predicted"/>
<evidence type="ECO:0000259" key="1">
    <source>
        <dbReference type="Pfam" id="PF08940"/>
    </source>
</evidence>
<accession>A0ABW6TS53</accession>
<reference evidence="2 3" key="1">
    <citation type="submission" date="2024-10" db="EMBL/GenBank/DDBJ databases">
        <title>The Natural Products Discovery Center: Release of the First 8490 Sequenced Strains for Exploring Actinobacteria Biosynthetic Diversity.</title>
        <authorList>
            <person name="Kalkreuter E."/>
            <person name="Kautsar S.A."/>
            <person name="Yang D."/>
            <person name="Bader C.D."/>
            <person name="Teijaro C.N."/>
            <person name="Fluegel L."/>
            <person name="Davis C.M."/>
            <person name="Simpson J.R."/>
            <person name="Lauterbach L."/>
            <person name="Steele A.D."/>
            <person name="Gui C."/>
            <person name="Meng S."/>
            <person name="Li G."/>
            <person name="Viehrig K."/>
            <person name="Ye F."/>
            <person name="Su P."/>
            <person name="Kiefer A.F."/>
            <person name="Nichols A."/>
            <person name="Cepeda A.J."/>
            <person name="Yan W."/>
            <person name="Fan B."/>
            <person name="Jiang Y."/>
            <person name="Adhikari A."/>
            <person name="Zheng C.-J."/>
            <person name="Schuster L."/>
            <person name="Cowan T.M."/>
            <person name="Smanski M.J."/>
            <person name="Chevrette M.G."/>
            <person name="De Carvalho L.P.S."/>
            <person name="Shen B."/>
        </authorList>
    </citation>
    <scope>NUCLEOTIDE SEQUENCE [LARGE SCALE GENOMIC DNA]</scope>
    <source>
        <strain evidence="2 3">NPDC001650</strain>
    </source>
</reference>
<keyword evidence="3" id="KW-1185">Reference proteome</keyword>
<dbReference type="SUPFAM" id="SSF50118">
    <property type="entry name" value="Cell growth inhibitor/plasmid maintenance toxic component"/>
    <property type="match status" value="1"/>
</dbReference>
<protein>
    <submittedName>
        <fullName evidence="2">DUF1918 domain-containing protein</fullName>
    </submittedName>
</protein>
<dbReference type="Proteomes" id="UP001602123">
    <property type="component" value="Unassembled WGS sequence"/>
</dbReference>
<sequence>MATEGDQVRVKGKVGEILEVRGAEGDPPYLVRFPDGHEEVVFPGPDAEIEVRGREE</sequence>
<feature type="domain" description="DUF1918" evidence="1">
    <location>
        <begin position="4"/>
        <end position="49"/>
    </location>
</feature>
<name>A0ABW6TS53_9ACTN</name>
<organism evidence="2 3">
    <name type="scientific">Streptomyces nondiastaticus</name>
    <dbReference type="NCBI Taxonomy" id="3154512"/>
    <lineage>
        <taxon>Bacteria</taxon>
        <taxon>Bacillati</taxon>
        <taxon>Actinomycetota</taxon>
        <taxon>Actinomycetes</taxon>
        <taxon>Kitasatosporales</taxon>
        <taxon>Streptomycetaceae</taxon>
        <taxon>Streptomyces</taxon>
    </lineage>
</organism>
<dbReference type="EMBL" id="JBIAUT010000001">
    <property type="protein sequence ID" value="MFF4215435.1"/>
    <property type="molecule type" value="Genomic_DNA"/>
</dbReference>
<dbReference type="InterPro" id="IPR015035">
    <property type="entry name" value="DUF1918"/>
</dbReference>